<evidence type="ECO:0000313" key="1">
    <source>
        <dbReference type="EMBL" id="MCW0400655.1"/>
    </source>
</evidence>
<name>A0ABT3DYT4_9XANT</name>
<dbReference type="EMBL" id="JANFWR010000025">
    <property type="protein sequence ID" value="MCW0400655.1"/>
    <property type="molecule type" value="Genomic_DNA"/>
</dbReference>
<evidence type="ECO:0000313" key="2">
    <source>
        <dbReference type="Proteomes" id="UP001320843"/>
    </source>
</evidence>
<organism evidence="1 2">
    <name type="scientific">Xanthomonas sacchari</name>
    <dbReference type="NCBI Taxonomy" id="56458"/>
    <lineage>
        <taxon>Bacteria</taxon>
        <taxon>Pseudomonadati</taxon>
        <taxon>Pseudomonadota</taxon>
        <taxon>Gammaproteobacteria</taxon>
        <taxon>Lysobacterales</taxon>
        <taxon>Lysobacteraceae</taxon>
        <taxon>Xanthomonas</taxon>
    </lineage>
</organism>
<keyword evidence="2" id="KW-1185">Reference proteome</keyword>
<comment type="caution">
    <text evidence="1">The sequence shown here is derived from an EMBL/GenBank/DDBJ whole genome shotgun (WGS) entry which is preliminary data.</text>
</comment>
<sequence>MPLLSLVIGAQTLSASVRRVSRAVANVAVYG</sequence>
<accession>A0ABT3DYT4</accession>
<dbReference type="Proteomes" id="UP001320843">
    <property type="component" value="Unassembled WGS sequence"/>
</dbReference>
<reference evidence="1 2" key="1">
    <citation type="submission" date="2022-06" db="EMBL/GenBank/DDBJ databases">
        <title>Dynamics of rice microbiomes reveals core vertical transmitted seed endophytes.</title>
        <authorList>
            <person name="Liao K."/>
            <person name="Zhang X."/>
        </authorList>
    </citation>
    <scope>NUCLEOTIDE SEQUENCE [LARGE SCALE GENOMIC DNA]</scope>
    <source>
        <strain evidence="1 2">YT10-10-1</strain>
    </source>
</reference>
<proteinExistence type="predicted"/>
<gene>
    <name evidence="1" type="ORF">NB700_003211</name>
</gene>
<protein>
    <submittedName>
        <fullName evidence="1">Uncharacterized protein</fullName>
    </submittedName>
</protein>